<dbReference type="Proteomes" id="UP000295632">
    <property type="component" value="Unassembled WGS sequence"/>
</dbReference>
<dbReference type="GO" id="GO:0030246">
    <property type="term" value="F:carbohydrate binding"/>
    <property type="evidence" value="ECO:0007669"/>
    <property type="project" value="InterPro"/>
</dbReference>
<evidence type="ECO:0000256" key="5">
    <source>
        <dbReference type="PIRSR" id="PIRSR606710-1"/>
    </source>
</evidence>
<dbReference type="Pfam" id="PF04616">
    <property type="entry name" value="Glyco_hydro_43"/>
    <property type="match status" value="1"/>
</dbReference>
<evidence type="ECO:0000313" key="9">
    <source>
        <dbReference type="EMBL" id="TDQ40846.1"/>
    </source>
</evidence>
<dbReference type="SUPFAM" id="SSF49373">
    <property type="entry name" value="Invasin/intimin cell-adhesion fragments"/>
    <property type="match status" value="1"/>
</dbReference>
<dbReference type="SUPFAM" id="SSF75005">
    <property type="entry name" value="Arabinanase/levansucrase/invertase"/>
    <property type="match status" value="1"/>
</dbReference>
<dbReference type="RefSeq" id="WP_133580033.1">
    <property type="nucleotide sequence ID" value="NZ_SNYJ01000005.1"/>
</dbReference>
<dbReference type="CDD" id="cd18820">
    <property type="entry name" value="GH43_LbAraf43-like"/>
    <property type="match status" value="1"/>
</dbReference>
<comment type="similarity">
    <text evidence="1">Belongs to the glycosyl hydrolase 43 family.</text>
</comment>
<feature type="chain" id="PRO_5020201738" evidence="7">
    <location>
        <begin position="26"/>
        <end position="1021"/>
    </location>
</feature>
<dbReference type="Gene3D" id="2.60.120.260">
    <property type="entry name" value="Galactose-binding domain-like"/>
    <property type="match status" value="1"/>
</dbReference>
<evidence type="ECO:0000313" key="10">
    <source>
        <dbReference type="Proteomes" id="UP000295632"/>
    </source>
</evidence>
<evidence type="ECO:0000256" key="4">
    <source>
        <dbReference type="ARBA" id="ARBA00023295"/>
    </source>
</evidence>
<dbReference type="Gene3D" id="2.115.10.20">
    <property type="entry name" value="Glycosyl hydrolase domain, family 43"/>
    <property type="match status" value="1"/>
</dbReference>
<feature type="domain" description="CBM6" evidence="8">
    <location>
        <begin position="352"/>
        <end position="480"/>
    </location>
</feature>
<dbReference type="InterPro" id="IPR008964">
    <property type="entry name" value="Invasin/intimin_cell_adhesion"/>
</dbReference>
<dbReference type="Pfam" id="PF03422">
    <property type="entry name" value="CBM_6"/>
    <property type="match status" value="1"/>
</dbReference>
<reference evidence="9 10" key="1">
    <citation type="submission" date="2019-03" db="EMBL/GenBank/DDBJ databases">
        <title>Genomic Encyclopedia of Type Strains, Phase IV (KMG-IV): sequencing the most valuable type-strain genomes for metagenomic binning, comparative biology and taxonomic classification.</title>
        <authorList>
            <person name="Goeker M."/>
        </authorList>
    </citation>
    <scope>NUCLEOTIDE SEQUENCE [LARGE SCALE GENOMIC DNA]</scope>
    <source>
        <strain evidence="9 10">DSM 28697</strain>
    </source>
</reference>
<dbReference type="InterPro" id="IPR003343">
    <property type="entry name" value="Big_2"/>
</dbReference>
<dbReference type="PANTHER" id="PTHR43817:SF1">
    <property type="entry name" value="HYDROLASE, FAMILY 43, PUTATIVE (AFU_ORTHOLOGUE AFUA_3G01660)-RELATED"/>
    <property type="match status" value="1"/>
</dbReference>
<dbReference type="InterPro" id="IPR008979">
    <property type="entry name" value="Galactose-bd-like_sf"/>
</dbReference>
<dbReference type="InterPro" id="IPR023296">
    <property type="entry name" value="Glyco_hydro_beta-prop_sf"/>
</dbReference>
<keyword evidence="4" id="KW-0326">Glycosidase</keyword>
<accession>A0A4R6U537</accession>
<feature type="signal peptide" evidence="7">
    <location>
        <begin position="1"/>
        <end position="25"/>
    </location>
</feature>
<dbReference type="PANTHER" id="PTHR43817">
    <property type="entry name" value="GLYCOSYL HYDROLASE"/>
    <property type="match status" value="1"/>
</dbReference>
<dbReference type="Pfam" id="PF02368">
    <property type="entry name" value="Big_2"/>
    <property type="match status" value="1"/>
</dbReference>
<dbReference type="InterPro" id="IPR006710">
    <property type="entry name" value="Glyco_hydro_43"/>
</dbReference>
<name>A0A4R6U537_9BACI</name>
<evidence type="ECO:0000256" key="3">
    <source>
        <dbReference type="ARBA" id="ARBA00022801"/>
    </source>
</evidence>
<feature type="site" description="Important for catalytic activity, responsible for pKa modulation of the active site Glu and correct orientation of both the proton donor and substrate" evidence="6">
    <location>
        <position position="163"/>
    </location>
</feature>
<dbReference type="InterPro" id="IPR005084">
    <property type="entry name" value="CBM6"/>
</dbReference>
<keyword evidence="3" id="KW-0378">Hydrolase</keyword>
<dbReference type="Gene3D" id="2.60.40.1080">
    <property type="match status" value="2"/>
</dbReference>
<dbReference type="AlphaFoldDB" id="A0A4R6U537"/>
<evidence type="ECO:0000256" key="7">
    <source>
        <dbReference type="SAM" id="SignalP"/>
    </source>
</evidence>
<evidence type="ECO:0000256" key="1">
    <source>
        <dbReference type="ARBA" id="ARBA00009865"/>
    </source>
</evidence>
<sequence>MANKKFHILLFCLATMLMFPQKSSAEQPAPANPKSNAVTDFYNVIFQNGGDPWVYKHTDGYYYYTHTTGGNVTVWRSKTITGIDASDKAVAWTPPKNTMYSSNIWAPEIHYLDGKWYIYFAADDGNNANHRMYVLENASSNPLTGTWEFKGQITDPSDRWAIDGTVLEINDERYFVWSGWEETDGSFQNIYIARMSNPWTISSERVLISTPTHDWETSPARINEGPQFTIRGNMINLVYSANGSWTDSYCLGLITADLGADLLDPNSWVKKDEPIFSSANGIYGPGHHSFTTSPDGSEDWILYHAARWQGSGWTRSIRTQEFTWNADGTPNLGMPVDQNTPIALPSGELKRKRYEAEHALLVKDPESGTGPSVRWESSASSEMKVANINNDNDYAQFKINVPTAGSYSLFVRTANGSAGGGTANHILSVNGGPGSKLNVVFSGWNHWGVSTATVFLEKGDNTVRFTKGDKYAEIDSMDVVGPVEGLEFRAPVYTLGLNETLSLLPLMETVKSAADGVSVRPISEGVSFSVSPGNKVVEVTDTETGTIKAIGLGSTVITATYGDYIATTTVTVDAEPASVQSIAISGLDNVIVSGEQEQQLQLSALYSNYEVHDVTDDATYSSSNTDVATVTPTGQVHAVQPGETVINATYGGKEVEFSLVVAEDPDASSIQVFPLSRETPSGVTPVLPNKVPVVHKGEEKGVAEVNWKLQGLDFNSLGTVQATGILEDSGIPLTASVRVAPGWGLDEIVNNARSRIDDFSIPIGKGLGNYSQWAYDDLMGELDHLEELSAAPDLSKKQFEKAQNRLAEAEAELLDSLNLTEDGVTYNAYRNFSDDETGKYPYGIAIEALTNGATATVQEEEGNKFLRLTTTANSGKANLFLPYAGEVKAEAGQSIVIEYKARVNSEFGYANGAMVRNDSGNDNYSMVTAFDRGNIIAQDGGSKKPVQKVSYDTWYTIKMVANWDAKTYAVYLNDEPVPVATDFVFRHTGGSMLTGQRFGIDGFANASIDFDDFKVRITDGP</sequence>
<dbReference type="SUPFAM" id="SSF49785">
    <property type="entry name" value="Galactose-binding domain-like"/>
    <property type="match status" value="1"/>
</dbReference>
<feature type="active site" description="Proton acceptor" evidence="5">
    <location>
        <position position="51"/>
    </location>
</feature>
<proteinExistence type="inferred from homology"/>
<dbReference type="EMBL" id="SNYJ01000005">
    <property type="protein sequence ID" value="TDQ40846.1"/>
    <property type="molecule type" value="Genomic_DNA"/>
</dbReference>
<dbReference type="InterPro" id="IPR006584">
    <property type="entry name" value="Cellulose-bd_IV"/>
</dbReference>
<protein>
    <submittedName>
        <fullName evidence="9">GH43 family beta-xylosidase</fullName>
    </submittedName>
</protein>
<evidence type="ECO:0000259" key="8">
    <source>
        <dbReference type="PROSITE" id="PS51175"/>
    </source>
</evidence>
<dbReference type="PROSITE" id="PS51175">
    <property type="entry name" value="CBM6"/>
    <property type="match status" value="1"/>
</dbReference>
<dbReference type="SMART" id="SM00606">
    <property type="entry name" value="CBD_IV"/>
    <property type="match status" value="1"/>
</dbReference>
<keyword evidence="2 7" id="KW-0732">Signal</keyword>
<comment type="caution">
    <text evidence="9">The sequence shown here is derived from an EMBL/GenBank/DDBJ whole genome shotgun (WGS) entry which is preliminary data.</text>
</comment>
<gene>
    <name evidence="9" type="ORF">EV213_105192</name>
</gene>
<dbReference type="OrthoDB" id="177947at2"/>
<dbReference type="GO" id="GO:0004553">
    <property type="term" value="F:hydrolase activity, hydrolyzing O-glycosyl compounds"/>
    <property type="evidence" value="ECO:0007669"/>
    <property type="project" value="InterPro"/>
</dbReference>
<dbReference type="SMART" id="SM00635">
    <property type="entry name" value="BID_2"/>
    <property type="match status" value="1"/>
</dbReference>
<feature type="active site" description="Proton donor" evidence="5">
    <location>
        <position position="224"/>
    </location>
</feature>
<evidence type="ECO:0000256" key="2">
    <source>
        <dbReference type="ARBA" id="ARBA00022729"/>
    </source>
</evidence>
<keyword evidence="10" id="KW-1185">Reference proteome</keyword>
<dbReference type="GO" id="GO:0005975">
    <property type="term" value="P:carbohydrate metabolic process"/>
    <property type="evidence" value="ECO:0007669"/>
    <property type="project" value="InterPro"/>
</dbReference>
<evidence type="ECO:0000256" key="6">
    <source>
        <dbReference type="PIRSR" id="PIRSR606710-2"/>
    </source>
</evidence>
<organism evidence="9 10">
    <name type="scientific">Aureibacillus halotolerans</name>
    <dbReference type="NCBI Taxonomy" id="1508390"/>
    <lineage>
        <taxon>Bacteria</taxon>
        <taxon>Bacillati</taxon>
        <taxon>Bacillota</taxon>
        <taxon>Bacilli</taxon>
        <taxon>Bacillales</taxon>
        <taxon>Bacillaceae</taxon>
        <taxon>Aureibacillus</taxon>
    </lineage>
</organism>